<evidence type="ECO:0000313" key="2">
    <source>
        <dbReference type="EMBL" id="GJJ06938.1"/>
    </source>
</evidence>
<evidence type="ECO:0000256" key="1">
    <source>
        <dbReference type="SAM" id="Phobius"/>
    </source>
</evidence>
<organism evidence="2 3">
    <name type="scientific">Clathrus columnatus</name>
    <dbReference type="NCBI Taxonomy" id="1419009"/>
    <lineage>
        <taxon>Eukaryota</taxon>
        <taxon>Fungi</taxon>
        <taxon>Dikarya</taxon>
        <taxon>Basidiomycota</taxon>
        <taxon>Agaricomycotina</taxon>
        <taxon>Agaricomycetes</taxon>
        <taxon>Phallomycetidae</taxon>
        <taxon>Phallales</taxon>
        <taxon>Clathraceae</taxon>
        <taxon>Clathrus</taxon>
    </lineage>
</organism>
<name>A0AAV5A141_9AGAM</name>
<dbReference type="Proteomes" id="UP001050691">
    <property type="component" value="Unassembled WGS sequence"/>
</dbReference>
<reference evidence="2" key="1">
    <citation type="submission" date="2021-10" db="EMBL/GenBank/DDBJ databases">
        <title>De novo Genome Assembly of Clathrus columnatus (Basidiomycota, Fungi) Using Illumina and Nanopore Sequence Data.</title>
        <authorList>
            <person name="Ogiso-Tanaka E."/>
            <person name="Itagaki H."/>
            <person name="Hosoya T."/>
            <person name="Hosaka K."/>
        </authorList>
    </citation>
    <scope>NUCLEOTIDE SEQUENCE</scope>
    <source>
        <strain evidence="2">MO-923</strain>
    </source>
</reference>
<proteinExistence type="predicted"/>
<keyword evidence="3" id="KW-1185">Reference proteome</keyword>
<comment type="caution">
    <text evidence="2">The sequence shown here is derived from an EMBL/GenBank/DDBJ whole genome shotgun (WGS) entry which is preliminary data.</text>
</comment>
<dbReference type="AlphaFoldDB" id="A0AAV5A141"/>
<sequence>MNATSTSAQTQAELVQALNQAIPSTVGSCLLGSYLGYFMIALKTLRYLNAYFYLIKNFGNSLAFLHINWSISSSVVVTLTMEFIVQSIYAHRAYILGGRKLLIPAIIIILGLAGLGLGLTYEGLLITNNNLFVFPTIAVGHLLIGLRSSEEYLLQRDLLFPAVQMLRKLSVSILE</sequence>
<dbReference type="EMBL" id="BPWL01000002">
    <property type="protein sequence ID" value="GJJ06938.1"/>
    <property type="molecule type" value="Genomic_DNA"/>
</dbReference>
<feature type="transmembrane region" description="Helical" evidence="1">
    <location>
        <begin position="127"/>
        <end position="146"/>
    </location>
</feature>
<protein>
    <submittedName>
        <fullName evidence="2">Uncharacterized protein</fullName>
    </submittedName>
</protein>
<keyword evidence="1" id="KW-0472">Membrane</keyword>
<feature type="transmembrane region" description="Helical" evidence="1">
    <location>
        <begin position="62"/>
        <end position="89"/>
    </location>
</feature>
<keyword evidence="1" id="KW-1133">Transmembrane helix</keyword>
<evidence type="ECO:0000313" key="3">
    <source>
        <dbReference type="Proteomes" id="UP001050691"/>
    </source>
</evidence>
<feature type="transmembrane region" description="Helical" evidence="1">
    <location>
        <begin position="21"/>
        <end position="42"/>
    </location>
</feature>
<gene>
    <name evidence="2" type="ORF">Clacol_001134</name>
</gene>
<feature type="transmembrane region" description="Helical" evidence="1">
    <location>
        <begin position="101"/>
        <end position="121"/>
    </location>
</feature>
<accession>A0AAV5A141</accession>
<keyword evidence="1" id="KW-0812">Transmembrane</keyword>